<dbReference type="AlphaFoldDB" id="L7CPT3"/>
<proteinExistence type="predicted"/>
<protein>
    <submittedName>
        <fullName evidence="1">Uncharacterized protein</fullName>
    </submittedName>
</protein>
<accession>L7CPT3</accession>
<evidence type="ECO:0000313" key="1">
    <source>
        <dbReference type="EMBL" id="ELP35855.1"/>
    </source>
</evidence>
<dbReference type="Proteomes" id="UP000010959">
    <property type="component" value="Unassembled WGS sequence"/>
</dbReference>
<gene>
    <name evidence="1" type="ORF">RBSWK_00262</name>
</gene>
<dbReference type="PATRIC" id="fig|993516.3.peg.284"/>
<evidence type="ECO:0000313" key="2">
    <source>
        <dbReference type="Proteomes" id="UP000010959"/>
    </source>
</evidence>
<sequence length="74" mass="8248">MKVSIETQAAKALDQRKAIFADETTEQAKRFAAKGDSTNWLTLLHYQQAAPIVMQSFMLAIARDQTAHADRKAV</sequence>
<name>L7CPT3_RHOBT</name>
<dbReference type="EMBL" id="AMWG01000006">
    <property type="protein sequence ID" value="ELP35855.1"/>
    <property type="molecule type" value="Genomic_DNA"/>
</dbReference>
<dbReference type="RefSeq" id="WP_007335649.1">
    <property type="nucleotide sequence ID" value="NZ_AMWG01000006.1"/>
</dbReference>
<comment type="caution">
    <text evidence="1">The sequence shown here is derived from an EMBL/GenBank/DDBJ whole genome shotgun (WGS) entry which is preliminary data.</text>
</comment>
<reference evidence="1 2" key="1">
    <citation type="journal article" date="2013" name="Mar. Genomics">
        <title>Expression of sulfatases in Rhodopirellula baltica and the diversity of sulfatases in the genus Rhodopirellula.</title>
        <authorList>
            <person name="Wegner C.E."/>
            <person name="Richter-Heitmann T."/>
            <person name="Klindworth A."/>
            <person name="Klockow C."/>
            <person name="Richter M."/>
            <person name="Achstetter T."/>
            <person name="Glockner F.O."/>
            <person name="Harder J."/>
        </authorList>
    </citation>
    <scope>NUCLEOTIDE SEQUENCE [LARGE SCALE GENOMIC DNA]</scope>
    <source>
        <strain evidence="1 2">SWK14</strain>
    </source>
</reference>
<organism evidence="1 2">
    <name type="scientific">Rhodopirellula baltica SWK14</name>
    <dbReference type="NCBI Taxonomy" id="993516"/>
    <lineage>
        <taxon>Bacteria</taxon>
        <taxon>Pseudomonadati</taxon>
        <taxon>Planctomycetota</taxon>
        <taxon>Planctomycetia</taxon>
        <taxon>Pirellulales</taxon>
        <taxon>Pirellulaceae</taxon>
        <taxon>Rhodopirellula</taxon>
    </lineage>
</organism>